<feature type="domain" description="GH18" evidence="11">
    <location>
        <begin position="41"/>
        <end position="384"/>
    </location>
</feature>
<evidence type="ECO:0000256" key="10">
    <source>
        <dbReference type="SAM" id="MobiDB-lite"/>
    </source>
</evidence>
<evidence type="ECO:0000256" key="5">
    <source>
        <dbReference type="ARBA" id="ARBA00023024"/>
    </source>
</evidence>
<proteinExistence type="inferred from homology"/>
<dbReference type="PROSITE" id="PS51910">
    <property type="entry name" value="GH18_2"/>
    <property type="match status" value="1"/>
</dbReference>
<dbReference type="InterPro" id="IPR011583">
    <property type="entry name" value="Chitinase_II/V-like_cat"/>
</dbReference>
<evidence type="ECO:0000256" key="1">
    <source>
        <dbReference type="ARBA" id="ARBA00000822"/>
    </source>
</evidence>
<dbReference type="InterPro" id="IPR017853">
    <property type="entry name" value="GH"/>
</dbReference>
<evidence type="ECO:0000256" key="7">
    <source>
        <dbReference type="ARBA" id="ARBA00023295"/>
    </source>
</evidence>
<evidence type="ECO:0000313" key="13">
    <source>
        <dbReference type="Proteomes" id="UP001590950"/>
    </source>
</evidence>
<gene>
    <name evidence="12" type="ORF">N7G274_005835</name>
</gene>
<comment type="catalytic activity">
    <reaction evidence="1">
        <text>Random endo-hydrolysis of N-acetyl-beta-D-glucosaminide (1-&gt;4)-beta-linkages in chitin and chitodextrins.</text>
        <dbReference type="EC" id="3.2.1.14"/>
    </reaction>
</comment>
<dbReference type="EMBL" id="JBEFKJ010000017">
    <property type="protein sequence ID" value="KAL2041453.1"/>
    <property type="molecule type" value="Genomic_DNA"/>
</dbReference>
<evidence type="ECO:0000256" key="3">
    <source>
        <dbReference type="ARBA" id="ARBA00012729"/>
    </source>
</evidence>
<dbReference type="InterPro" id="IPR001579">
    <property type="entry name" value="Glyco_hydro_18_chit_AS"/>
</dbReference>
<dbReference type="Proteomes" id="UP001590950">
    <property type="component" value="Unassembled WGS sequence"/>
</dbReference>
<dbReference type="Pfam" id="PF00704">
    <property type="entry name" value="Glyco_hydro_18"/>
    <property type="match status" value="1"/>
</dbReference>
<protein>
    <recommendedName>
        <fullName evidence="3">chitinase</fullName>
        <ecNumber evidence="3">3.2.1.14</ecNumber>
    </recommendedName>
</protein>
<evidence type="ECO:0000256" key="2">
    <source>
        <dbReference type="ARBA" id="ARBA00008682"/>
    </source>
</evidence>
<dbReference type="InterPro" id="IPR050314">
    <property type="entry name" value="Glycosyl_Hydrlase_18"/>
</dbReference>
<evidence type="ECO:0000313" key="12">
    <source>
        <dbReference type="EMBL" id="KAL2041453.1"/>
    </source>
</evidence>
<evidence type="ECO:0000256" key="6">
    <source>
        <dbReference type="ARBA" id="ARBA00023277"/>
    </source>
</evidence>
<dbReference type="SUPFAM" id="SSF54556">
    <property type="entry name" value="Chitinase insertion domain"/>
    <property type="match status" value="1"/>
</dbReference>
<dbReference type="SMART" id="SM00636">
    <property type="entry name" value="Glyco_18"/>
    <property type="match status" value="1"/>
</dbReference>
<evidence type="ECO:0000256" key="8">
    <source>
        <dbReference type="ARBA" id="ARBA00023326"/>
    </source>
</evidence>
<comment type="similarity">
    <text evidence="2">Belongs to the glycosyl hydrolase 18 family. Chitinase class V subfamily.</text>
</comment>
<dbReference type="PANTHER" id="PTHR11177">
    <property type="entry name" value="CHITINASE"/>
    <property type="match status" value="1"/>
</dbReference>
<reference evidence="12 13" key="1">
    <citation type="submission" date="2024-09" db="EMBL/GenBank/DDBJ databases">
        <title>Rethinking Asexuality: The Enigmatic Case of Functional Sexual Genes in Lepraria (Stereocaulaceae).</title>
        <authorList>
            <person name="Doellman M."/>
            <person name="Sun Y."/>
            <person name="Barcenas-Pena A."/>
            <person name="Lumbsch H.T."/>
            <person name="Grewe F."/>
        </authorList>
    </citation>
    <scope>NUCLEOTIDE SEQUENCE [LARGE SCALE GENOMIC DNA]</scope>
    <source>
        <strain evidence="12 13">Mercado 3170</strain>
    </source>
</reference>
<dbReference type="PANTHER" id="PTHR11177:SF228">
    <property type="entry name" value="CHITINASE"/>
    <property type="match status" value="1"/>
</dbReference>
<comment type="caution">
    <text evidence="12">The sequence shown here is derived from an EMBL/GenBank/DDBJ whole genome shotgun (WGS) entry which is preliminary data.</text>
</comment>
<keyword evidence="8" id="KW-0624">Polysaccharide degradation</keyword>
<evidence type="ECO:0000256" key="9">
    <source>
        <dbReference type="RuleBase" id="RU000489"/>
    </source>
</evidence>
<keyword evidence="13" id="KW-1185">Reference proteome</keyword>
<dbReference type="InterPro" id="IPR029070">
    <property type="entry name" value="Chitinase_insertion_sf"/>
</dbReference>
<feature type="compositionally biased region" description="Basic and acidic residues" evidence="10">
    <location>
        <begin position="1"/>
        <end position="15"/>
    </location>
</feature>
<dbReference type="InterPro" id="IPR001223">
    <property type="entry name" value="Glyco_hydro18_cat"/>
</dbReference>
<dbReference type="SUPFAM" id="SSF51445">
    <property type="entry name" value="(Trans)glycosidases"/>
    <property type="match status" value="1"/>
</dbReference>
<keyword evidence="7 9" id="KW-0326">Glycosidase</keyword>
<dbReference type="Gene3D" id="3.10.50.10">
    <property type="match status" value="1"/>
</dbReference>
<keyword evidence="5" id="KW-0146">Chitin degradation</keyword>
<sequence>MGSIQETRKSEEPKHRWNPFKSKVQQPVLPDQSRATSVSTPINAVYYPNWRVYRQQPPSSMNLKYITHIFYAFAWVRSNGDLFFSDEYADNEIDLDGTKGCLRDLKSIKQQYPNMRTILSVGGGGEGSKPFPSVASSSISRSMFAQSARNMVDAYGLDGIDIDWEHPSDPRQGHHYVQLLAAVRKSLPTPQYLLTSALPAGEWVLKNIDLGKAAAHLDLVNLMTYDFSGPWIDACGHHAQLYSPKNPHNDAARVSCDSAVTYVTLSGVPSRKILLGVPTYGRSFLGASKLGDRFNGGGGEEGTFEYKDLPRSGTDVQLDEGVGAVYSIGGDGGFVTYDDPRTVEMKAEFAKQQGLGGLFYWTGTGDVRDDRSLVQTGYRALKSS</sequence>
<accession>A0ABR4ADH4</accession>
<keyword evidence="6" id="KW-0119">Carbohydrate metabolism</keyword>
<dbReference type="PROSITE" id="PS01095">
    <property type="entry name" value="GH18_1"/>
    <property type="match status" value="1"/>
</dbReference>
<dbReference type="Gene3D" id="3.20.20.80">
    <property type="entry name" value="Glycosidases"/>
    <property type="match status" value="1"/>
</dbReference>
<keyword evidence="4 9" id="KW-0378">Hydrolase</keyword>
<feature type="region of interest" description="Disordered" evidence="10">
    <location>
        <begin position="1"/>
        <end position="35"/>
    </location>
</feature>
<name>A0ABR4ADH4_9LECA</name>
<organism evidence="12 13">
    <name type="scientific">Stereocaulon virgatum</name>
    <dbReference type="NCBI Taxonomy" id="373712"/>
    <lineage>
        <taxon>Eukaryota</taxon>
        <taxon>Fungi</taxon>
        <taxon>Dikarya</taxon>
        <taxon>Ascomycota</taxon>
        <taxon>Pezizomycotina</taxon>
        <taxon>Lecanoromycetes</taxon>
        <taxon>OSLEUM clade</taxon>
        <taxon>Lecanoromycetidae</taxon>
        <taxon>Lecanorales</taxon>
        <taxon>Lecanorineae</taxon>
        <taxon>Stereocaulaceae</taxon>
        <taxon>Stereocaulon</taxon>
    </lineage>
</organism>
<evidence type="ECO:0000259" key="11">
    <source>
        <dbReference type="PROSITE" id="PS51910"/>
    </source>
</evidence>
<evidence type="ECO:0000256" key="4">
    <source>
        <dbReference type="ARBA" id="ARBA00022801"/>
    </source>
</evidence>
<dbReference type="EC" id="3.2.1.14" evidence="3"/>